<feature type="transmembrane region" description="Helical" evidence="2">
    <location>
        <begin position="397"/>
        <end position="415"/>
    </location>
</feature>
<dbReference type="AlphaFoldDB" id="A0A074VDE7"/>
<comment type="caution">
    <text evidence="3">The sequence shown here is derived from an EMBL/GenBank/DDBJ whole genome shotgun (WGS) entry which is preliminary data.</text>
</comment>
<protein>
    <recommendedName>
        <fullName evidence="5">Glycosyltransferase</fullName>
    </recommendedName>
</protein>
<reference evidence="3 4" key="1">
    <citation type="journal article" date="2014" name="PLoS Genet.">
        <title>Hidden diversity in honey bee gut symbionts detected by single-cell genomics.</title>
        <authorList>
            <person name="Engel P."/>
            <person name="Stepanauskas R."/>
            <person name="Moran N."/>
        </authorList>
    </citation>
    <scope>NUCLEOTIDE SEQUENCE [LARGE SCALE GENOMIC DNA]</scope>
    <source>
        <strain evidence="3 4">SCGC AB-598-J21</strain>
    </source>
</reference>
<dbReference type="EMBL" id="AVQL01000449">
    <property type="protein sequence ID" value="KEQ00515.1"/>
    <property type="molecule type" value="Genomic_DNA"/>
</dbReference>
<dbReference type="SUPFAM" id="SSF53756">
    <property type="entry name" value="UDP-Glycosyltransferase/glycogen phosphorylase"/>
    <property type="match status" value="1"/>
</dbReference>
<organism evidence="3 4">
    <name type="scientific">Snodgrassella alvi SCGC AB-598-J21</name>
    <dbReference type="NCBI Taxonomy" id="1385367"/>
    <lineage>
        <taxon>Bacteria</taxon>
        <taxon>Pseudomonadati</taxon>
        <taxon>Pseudomonadota</taxon>
        <taxon>Betaproteobacteria</taxon>
        <taxon>Neisseriales</taxon>
        <taxon>Neisseriaceae</taxon>
        <taxon>Snodgrassella</taxon>
    </lineage>
</organism>
<evidence type="ECO:0008006" key="5">
    <source>
        <dbReference type="Google" id="ProtNLM"/>
    </source>
</evidence>
<accession>A0A074VDE7</accession>
<sequence length="416" mass="48690">MNILILTNHLVELCGSEIQVLEIYEYFKERDHNISVYANILGDPIIEYFDKNDLITNLEQINLENINFIWSQHCMVARLFQNHIHKNIDFKLISVHLSPYEMMELSSLPYMKLLDCIYVANSKETKDKLVSLGIESNNIFISSNCAPSKYLDNSIKETKLNNILVVSNHLPQEMIEATNILSKDFNVNIIGGKKAVLVTPELIKQYDMIITIGKTVQYGLLSNIPVYCYDHFGGPGFLNFENYEVAKYYNFSGRGFEKKTAEEIVLEIRENFQISVDFFNKFSKKNDFILEYFMDNLFQQNTKCILTKEKQQLLLPFVAFEKKIAELYSLMKKEQHYTGHLLLEMIKLETELNSREEKLTNFSKELYLANEKINFKESKIIKLQKEKQKLKRKLKKILIIFLLALTMLLISIYKLI</sequence>
<proteinExistence type="predicted"/>
<evidence type="ECO:0000313" key="4">
    <source>
        <dbReference type="Proteomes" id="UP000027644"/>
    </source>
</evidence>
<dbReference type="Proteomes" id="UP000027644">
    <property type="component" value="Unassembled WGS sequence"/>
</dbReference>
<evidence type="ECO:0000256" key="2">
    <source>
        <dbReference type="SAM" id="Phobius"/>
    </source>
</evidence>
<name>A0A074VDE7_9NEIS</name>
<keyword evidence="2" id="KW-0812">Transmembrane</keyword>
<evidence type="ECO:0000313" key="3">
    <source>
        <dbReference type="EMBL" id="KEQ00515.1"/>
    </source>
</evidence>
<keyword evidence="1" id="KW-0175">Coiled coil</keyword>
<feature type="coiled-coil region" evidence="1">
    <location>
        <begin position="345"/>
        <end position="400"/>
    </location>
</feature>
<evidence type="ECO:0000256" key="1">
    <source>
        <dbReference type="SAM" id="Coils"/>
    </source>
</evidence>
<keyword evidence="2" id="KW-0472">Membrane</keyword>
<gene>
    <name evidence="3" type="ORF">SASC598J21_016610</name>
</gene>
<keyword evidence="2" id="KW-1133">Transmembrane helix</keyword>